<protein>
    <recommendedName>
        <fullName evidence="4">Phosphatidate cytidylyltransferase</fullName>
    </recommendedName>
</protein>
<dbReference type="AlphaFoldDB" id="A0A1T4Q2G9"/>
<keyword evidence="1" id="KW-0472">Membrane</keyword>
<feature type="transmembrane region" description="Helical" evidence="1">
    <location>
        <begin position="32"/>
        <end position="52"/>
    </location>
</feature>
<reference evidence="2 3" key="1">
    <citation type="submission" date="2017-02" db="EMBL/GenBank/DDBJ databases">
        <authorList>
            <person name="Peterson S.W."/>
        </authorList>
    </citation>
    <scope>NUCLEOTIDE SEQUENCE [LARGE SCALE GENOMIC DNA]</scope>
    <source>
        <strain evidence="2 3">DSM 22335</strain>
    </source>
</reference>
<sequence>MKKNLAFTLLSILLFTLSGCAAIEGIFKAGMWTGILAVFGVVVLIIIIIGNITKKK</sequence>
<dbReference type="PROSITE" id="PS51257">
    <property type="entry name" value="PROKAR_LIPOPROTEIN"/>
    <property type="match status" value="1"/>
</dbReference>
<dbReference type="EMBL" id="FUWH01000007">
    <property type="protein sequence ID" value="SJZ97737.1"/>
    <property type="molecule type" value="Genomic_DNA"/>
</dbReference>
<keyword evidence="1" id="KW-1133">Transmembrane helix</keyword>
<gene>
    <name evidence="2" type="ORF">SAMN04488132_10797</name>
</gene>
<dbReference type="Proteomes" id="UP000190888">
    <property type="component" value="Unassembled WGS sequence"/>
</dbReference>
<accession>A0A1T4Q2G9</accession>
<proteinExistence type="predicted"/>
<keyword evidence="3" id="KW-1185">Reference proteome</keyword>
<keyword evidence="1" id="KW-0812">Transmembrane</keyword>
<evidence type="ECO:0000313" key="3">
    <source>
        <dbReference type="Proteomes" id="UP000190888"/>
    </source>
</evidence>
<dbReference type="RefSeq" id="WP_139367144.1">
    <property type="nucleotide sequence ID" value="NZ_FUWH01000007.1"/>
</dbReference>
<evidence type="ECO:0000313" key="2">
    <source>
        <dbReference type="EMBL" id="SJZ97737.1"/>
    </source>
</evidence>
<evidence type="ECO:0000256" key="1">
    <source>
        <dbReference type="SAM" id="Phobius"/>
    </source>
</evidence>
<evidence type="ECO:0008006" key="4">
    <source>
        <dbReference type="Google" id="ProtNLM"/>
    </source>
</evidence>
<name>A0A1T4Q2G9_9BACT</name>
<organism evidence="2 3">
    <name type="scientific">Sediminibacterium ginsengisoli</name>
    <dbReference type="NCBI Taxonomy" id="413434"/>
    <lineage>
        <taxon>Bacteria</taxon>
        <taxon>Pseudomonadati</taxon>
        <taxon>Bacteroidota</taxon>
        <taxon>Chitinophagia</taxon>
        <taxon>Chitinophagales</taxon>
        <taxon>Chitinophagaceae</taxon>
        <taxon>Sediminibacterium</taxon>
    </lineage>
</organism>